<evidence type="ECO:0000313" key="3">
    <source>
        <dbReference type="Proteomes" id="UP000515908"/>
    </source>
</evidence>
<keyword evidence="1" id="KW-0812">Transmembrane</keyword>
<protein>
    <recommendedName>
        <fullName evidence="4">Endoplasmic reticulum transmembrane protein</fullName>
    </recommendedName>
</protein>
<dbReference type="AlphaFoldDB" id="A0A7G2C169"/>
<feature type="transmembrane region" description="Helical" evidence="1">
    <location>
        <begin position="45"/>
        <end position="63"/>
    </location>
</feature>
<name>A0A7G2C169_9TRYP</name>
<keyword evidence="1" id="KW-1133">Transmembrane helix</keyword>
<keyword evidence="1" id="KW-0472">Membrane</keyword>
<keyword evidence="3" id="KW-1185">Reference proteome</keyword>
<sequence>MSALSFELYCVIFPVFATLLLYVLQVPFLSKQLAKAVGEAEKLNVRGVTPLTLLSIILSFAFLNDFLTYQNKFSEKQAFPDLSLSLQNDVKRLRLERNIYIHMAGCASCLAVKVITKLHSTKTKTD</sequence>
<feature type="transmembrane region" description="Helical" evidence="1">
    <location>
        <begin position="6"/>
        <end position="24"/>
    </location>
</feature>
<accession>A0A7G2C169</accession>
<dbReference type="VEuPathDB" id="TriTrypDB:ADEAN_000095100"/>
<organism evidence="2 3">
    <name type="scientific">Angomonas deanei</name>
    <dbReference type="NCBI Taxonomy" id="59799"/>
    <lineage>
        <taxon>Eukaryota</taxon>
        <taxon>Discoba</taxon>
        <taxon>Euglenozoa</taxon>
        <taxon>Kinetoplastea</taxon>
        <taxon>Metakinetoplastina</taxon>
        <taxon>Trypanosomatida</taxon>
        <taxon>Trypanosomatidae</taxon>
        <taxon>Strigomonadinae</taxon>
        <taxon>Angomonas</taxon>
    </lineage>
</organism>
<proteinExistence type="predicted"/>
<reference evidence="2 3" key="1">
    <citation type="submission" date="2020-08" db="EMBL/GenBank/DDBJ databases">
        <authorList>
            <person name="Newling K."/>
            <person name="Davey J."/>
            <person name="Forrester S."/>
        </authorList>
    </citation>
    <scope>NUCLEOTIDE SEQUENCE [LARGE SCALE GENOMIC DNA]</scope>
    <source>
        <strain evidence="3">Crithidia deanei Carvalho (ATCC PRA-265)</strain>
    </source>
</reference>
<evidence type="ECO:0008006" key="4">
    <source>
        <dbReference type="Google" id="ProtNLM"/>
    </source>
</evidence>
<evidence type="ECO:0000256" key="1">
    <source>
        <dbReference type="SAM" id="Phobius"/>
    </source>
</evidence>
<dbReference type="Proteomes" id="UP000515908">
    <property type="component" value="Chromosome 02"/>
</dbReference>
<gene>
    <name evidence="2" type="ORF">ADEAN_000095100</name>
</gene>
<dbReference type="EMBL" id="LR877146">
    <property type="protein sequence ID" value="CAD2213508.1"/>
    <property type="molecule type" value="Genomic_DNA"/>
</dbReference>
<evidence type="ECO:0000313" key="2">
    <source>
        <dbReference type="EMBL" id="CAD2213508.1"/>
    </source>
</evidence>